<organism evidence="4 5">
    <name type="scientific">Selenobaculum gibii</name>
    <dbReference type="NCBI Taxonomy" id="3054208"/>
    <lineage>
        <taxon>Bacteria</taxon>
        <taxon>Bacillati</taxon>
        <taxon>Bacillota</taxon>
        <taxon>Negativicutes</taxon>
        <taxon>Selenomonadales</taxon>
        <taxon>Selenomonadaceae</taxon>
        <taxon>Selenobaculum</taxon>
    </lineage>
</organism>
<dbReference type="InterPro" id="IPR029070">
    <property type="entry name" value="Chitinase_insertion_sf"/>
</dbReference>
<dbReference type="PANTHER" id="PTHR46066:SF2">
    <property type="entry name" value="CHITINASE DOMAIN-CONTAINING PROTEIN 1"/>
    <property type="match status" value="1"/>
</dbReference>
<dbReference type="Proteomes" id="UP001243623">
    <property type="component" value="Chromosome"/>
</dbReference>
<dbReference type="GO" id="GO:0016798">
    <property type="term" value="F:hydrolase activity, acting on glycosyl bonds"/>
    <property type="evidence" value="ECO:0007669"/>
    <property type="project" value="UniProtKB-KW"/>
</dbReference>
<evidence type="ECO:0000313" key="4">
    <source>
        <dbReference type="EMBL" id="WIW70419.1"/>
    </source>
</evidence>
<evidence type="ECO:0000313" key="5">
    <source>
        <dbReference type="Proteomes" id="UP001243623"/>
    </source>
</evidence>
<dbReference type="SMART" id="SM00636">
    <property type="entry name" value="Glyco_18"/>
    <property type="match status" value="1"/>
</dbReference>
<dbReference type="InterPro" id="IPR001223">
    <property type="entry name" value="Glyco_hydro18_cat"/>
</dbReference>
<dbReference type="Gene3D" id="3.20.20.80">
    <property type="entry name" value="Glycosidases"/>
    <property type="match status" value="1"/>
</dbReference>
<feature type="domain" description="GH18" evidence="3">
    <location>
        <begin position="57"/>
        <end position="364"/>
    </location>
</feature>
<evidence type="ECO:0000256" key="2">
    <source>
        <dbReference type="ARBA" id="ARBA00023295"/>
    </source>
</evidence>
<dbReference type="SUPFAM" id="SSF51445">
    <property type="entry name" value="(Trans)glycosidases"/>
    <property type="match status" value="1"/>
</dbReference>
<dbReference type="EMBL" id="CP120678">
    <property type="protein sequence ID" value="WIW70419.1"/>
    <property type="molecule type" value="Genomic_DNA"/>
</dbReference>
<dbReference type="Pfam" id="PF00704">
    <property type="entry name" value="Glyco_hydro_18"/>
    <property type="match status" value="1"/>
</dbReference>
<dbReference type="GO" id="GO:0005975">
    <property type="term" value="P:carbohydrate metabolic process"/>
    <property type="evidence" value="ECO:0007669"/>
    <property type="project" value="InterPro"/>
</dbReference>
<dbReference type="InterPro" id="IPR017853">
    <property type="entry name" value="GH"/>
</dbReference>
<protein>
    <submittedName>
        <fullName evidence="4">Glycosyl hydrolase family 18 protein</fullName>
    </submittedName>
</protein>
<dbReference type="InterPro" id="IPR011583">
    <property type="entry name" value="Chitinase_II/V-like_cat"/>
</dbReference>
<dbReference type="GO" id="GO:0008061">
    <property type="term" value="F:chitin binding"/>
    <property type="evidence" value="ECO:0007669"/>
    <property type="project" value="InterPro"/>
</dbReference>
<keyword evidence="2" id="KW-0326">Glycosidase</keyword>
<sequence length="364" mass="41079">MVIKKKLSLIISIMLTFVLLISLSGCDTSNIPKQSVEPDQAVEWLQGFIGKLKPKERIILGYYENPWAGTSEITGSFPSLKQNGQNLTAIAPFWYRVGTDGVVDSKESQDVIDTARQMGLKIYPLVTNKREATESILGNPTIRSKSVDNIVKIVKEKKYDGINIDFELLPPEQRENLTSFMTELYPRMKAINKTVIISVFPQVDVHESVSGAYDYQKLAQNADYLQIMTYDNHWSTSEPGPIAAIDWYEKNVQYAIEQCGSPNKVLIGVSAYGYNWDANNKGETITYPDATVLASQKGAEIKYDEKYQAPYFKYDDHEVWFEDARSTAAKLNIVAKYDVAGIAIWRLGQESPDIWGKVNEIFPK</sequence>
<evidence type="ECO:0000259" key="3">
    <source>
        <dbReference type="PROSITE" id="PS51910"/>
    </source>
</evidence>
<dbReference type="PROSITE" id="PS51257">
    <property type="entry name" value="PROKAR_LIPOPROTEIN"/>
    <property type="match status" value="1"/>
</dbReference>
<dbReference type="PANTHER" id="PTHR46066">
    <property type="entry name" value="CHITINASE DOMAIN-CONTAINING PROTEIN 1 FAMILY MEMBER"/>
    <property type="match status" value="1"/>
</dbReference>
<dbReference type="InterPro" id="IPR041704">
    <property type="entry name" value="CFLE_GH18"/>
</dbReference>
<dbReference type="KEGG" id="sgbi:P3F81_11065"/>
<dbReference type="CDD" id="cd02874">
    <property type="entry name" value="GH18_CFLE_spore_hydrolase"/>
    <property type="match status" value="1"/>
</dbReference>
<keyword evidence="1 4" id="KW-0378">Hydrolase</keyword>
<reference evidence="4" key="1">
    <citation type="submission" date="2023-03" db="EMBL/GenBank/DDBJ databases">
        <title>Selenobaculum gbiensis gen. nov. sp. nov., a new bacterium isolated from the gut microbiota of IBD patient.</title>
        <authorList>
            <person name="Yeo S."/>
            <person name="Park H."/>
            <person name="Huh C.S."/>
        </authorList>
    </citation>
    <scope>NUCLEOTIDE SEQUENCE</scope>
    <source>
        <strain evidence="4">ICN-92133</strain>
    </source>
</reference>
<name>A0A9Y2AGK5_9FIRM</name>
<dbReference type="RefSeq" id="WP_309320402.1">
    <property type="nucleotide sequence ID" value="NZ_CP120678.1"/>
</dbReference>
<proteinExistence type="predicted"/>
<accession>A0A9Y2AGK5</accession>
<dbReference type="PROSITE" id="PS51910">
    <property type="entry name" value="GH18_2"/>
    <property type="match status" value="1"/>
</dbReference>
<evidence type="ECO:0000256" key="1">
    <source>
        <dbReference type="ARBA" id="ARBA00022801"/>
    </source>
</evidence>
<keyword evidence="5" id="KW-1185">Reference proteome</keyword>
<dbReference type="Gene3D" id="3.10.50.10">
    <property type="match status" value="1"/>
</dbReference>
<dbReference type="AlphaFoldDB" id="A0A9Y2AGK5"/>
<gene>
    <name evidence="4" type="ORF">P3F81_11065</name>
</gene>